<dbReference type="EMBL" id="JROU02002071">
    <property type="protein sequence ID" value="OEH74307.1"/>
    <property type="molecule type" value="Genomic_DNA"/>
</dbReference>
<dbReference type="PANTHER" id="PTHR12714">
    <property type="entry name" value="PROTEIN-S ISOPRENYLCYSTEINE O-METHYLTRANSFERASE"/>
    <property type="match status" value="1"/>
</dbReference>
<feature type="transmembrane region" description="Helical" evidence="5">
    <location>
        <begin position="51"/>
        <end position="69"/>
    </location>
</feature>
<reference evidence="6 7" key="1">
    <citation type="journal article" date="2016" name="BMC Genomics">
        <title>Comparative genomics reveals Cyclospora cayetanensis possesses coccidia-like metabolism and invasion components but unique surface antigens.</title>
        <authorList>
            <person name="Liu S."/>
            <person name="Wang L."/>
            <person name="Zheng H."/>
            <person name="Xu Z."/>
            <person name="Roellig D.M."/>
            <person name="Li N."/>
            <person name="Frace M.A."/>
            <person name="Tang K."/>
            <person name="Arrowood M.J."/>
            <person name="Moss D.M."/>
            <person name="Zhang L."/>
            <person name="Feng Y."/>
            <person name="Xiao L."/>
        </authorList>
    </citation>
    <scope>NUCLEOTIDE SEQUENCE [LARGE SCALE GENOMIC DNA]</scope>
    <source>
        <strain evidence="6 7">CHN_HEN01</strain>
    </source>
</reference>
<sequence>MTRSAFGAFRCVYRVQFWAFAAGVFLGWLLLLLEQQQQQQEHTEGRSNPWLIRQAVARGFWILLFAGVLVHKQPNASSGSSGRSEQADLCYQCITLSVLGCCLVFFVLLLVRCRMPCAAAAESLFILLLLLHHGSEYLFVAAFHPVDLAYDSFLINNSPVYAAVLLLSLIEQQLKPSIAAAVLRSSNALLLLNLLWIVFVLMLVAAMGFAAALLGLAVRGLGFLTLKENFTHQIRRRKNKGHTLCTRGIYSMCRHPAYAGWFWWAVGKQAEAPLED</sequence>
<dbReference type="GO" id="GO:0005789">
    <property type="term" value="C:endoplasmic reticulum membrane"/>
    <property type="evidence" value="ECO:0007669"/>
    <property type="project" value="UniProtKB-SubCell"/>
</dbReference>
<feature type="transmembrane region" description="Helical" evidence="5">
    <location>
        <begin position="123"/>
        <end position="141"/>
    </location>
</feature>
<dbReference type="EC" id="2.1.1.100" evidence="5"/>
<evidence type="ECO:0000313" key="6">
    <source>
        <dbReference type="EMBL" id="OEH74307.1"/>
    </source>
</evidence>
<dbReference type="AlphaFoldDB" id="A0A1D3CSY3"/>
<evidence type="ECO:0000256" key="1">
    <source>
        <dbReference type="ARBA" id="ARBA00004141"/>
    </source>
</evidence>
<name>A0A1D3CSY3_9EIME</name>
<dbReference type="PANTHER" id="PTHR12714:SF9">
    <property type="entry name" value="PROTEIN-S-ISOPRENYLCYSTEINE O-METHYLTRANSFERASE"/>
    <property type="match status" value="1"/>
</dbReference>
<evidence type="ECO:0000256" key="5">
    <source>
        <dbReference type="RuleBase" id="RU362022"/>
    </source>
</evidence>
<feature type="transmembrane region" description="Helical" evidence="5">
    <location>
        <begin position="12"/>
        <end position="31"/>
    </location>
</feature>
<feature type="transmembrane region" description="Helical" evidence="5">
    <location>
        <begin position="89"/>
        <end position="111"/>
    </location>
</feature>
<comment type="subcellular location">
    <subcellularLocation>
        <location evidence="5">Endoplasmic reticulum membrane</location>
        <topology evidence="5">Multi-pass membrane protein</topology>
    </subcellularLocation>
    <subcellularLocation>
        <location evidence="1">Membrane</location>
        <topology evidence="1">Multi-pass membrane protein</topology>
    </subcellularLocation>
</comment>
<proteinExistence type="inferred from homology"/>
<accession>A0A1D3CSY3</accession>
<evidence type="ECO:0000256" key="4">
    <source>
        <dbReference type="ARBA" id="ARBA00023136"/>
    </source>
</evidence>
<dbReference type="Pfam" id="PF04140">
    <property type="entry name" value="ICMT"/>
    <property type="match status" value="1"/>
</dbReference>
<keyword evidence="5" id="KW-0256">Endoplasmic reticulum</keyword>
<keyword evidence="2 5" id="KW-0812">Transmembrane</keyword>
<dbReference type="InterPro" id="IPR007269">
    <property type="entry name" value="ICMT_MeTrfase"/>
</dbReference>
<comment type="similarity">
    <text evidence="5">Belongs to the class VI-like SAM-binding methyltransferase superfamily. Isoprenylcysteine carboxyl methyltransferase family.</text>
</comment>
<dbReference type="InParanoid" id="A0A1D3CSY3"/>
<dbReference type="VEuPathDB" id="ToxoDB:LOC113147125"/>
<dbReference type="Proteomes" id="UP000095192">
    <property type="component" value="Unassembled WGS sequence"/>
</dbReference>
<keyword evidence="5" id="KW-0949">S-adenosyl-L-methionine</keyword>
<protein>
    <recommendedName>
        <fullName evidence="5">Protein-S-isoprenylcysteine O-methyltransferase</fullName>
        <ecNumber evidence="5">2.1.1.100</ecNumber>
    </recommendedName>
</protein>
<keyword evidence="5" id="KW-0489">Methyltransferase</keyword>
<dbReference type="GO" id="GO:0032259">
    <property type="term" value="P:methylation"/>
    <property type="evidence" value="ECO:0007669"/>
    <property type="project" value="UniProtKB-KW"/>
</dbReference>
<gene>
    <name evidence="6" type="ORF">cyc_03608</name>
</gene>
<dbReference type="GO" id="GO:0004671">
    <property type="term" value="F:protein C-terminal S-isoprenylcysteine carboxyl O-methyltransferase activity"/>
    <property type="evidence" value="ECO:0007669"/>
    <property type="project" value="UniProtKB-EC"/>
</dbReference>
<organism evidence="6 7">
    <name type="scientific">Cyclospora cayetanensis</name>
    <dbReference type="NCBI Taxonomy" id="88456"/>
    <lineage>
        <taxon>Eukaryota</taxon>
        <taxon>Sar</taxon>
        <taxon>Alveolata</taxon>
        <taxon>Apicomplexa</taxon>
        <taxon>Conoidasida</taxon>
        <taxon>Coccidia</taxon>
        <taxon>Eucoccidiorida</taxon>
        <taxon>Eimeriorina</taxon>
        <taxon>Eimeriidae</taxon>
        <taxon>Cyclospora</taxon>
    </lineage>
</organism>
<evidence type="ECO:0000256" key="2">
    <source>
        <dbReference type="ARBA" id="ARBA00022692"/>
    </source>
</evidence>
<keyword evidence="7" id="KW-1185">Reference proteome</keyword>
<comment type="catalytic activity">
    <reaction evidence="5">
        <text>[protein]-C-terminal S-[(2E,6E)-farnesyl]-L-cysteine + S-adenosyl-L-methionine = [protein]-C-terminal S-[(2E,6E)-farnesyl]-L-cysteine methyl ester + S-adenosyl-L-homocysteine</text>
        <dbReference type="Rhea" id="RHEA:21672"/>
        <dbReference type="Rhea" id="RHEA-COMP:12125"/>
        <dbReference type="Rhea" id="RHEA-COMP:12126"/>
        <dbReference type="ChEBI" id="CHEBI:57856"/>
        <dbReference type="ChEBI" id="CHEBI:59789"/>
        <dbReference type="ChEBI" id="CHEBI:90510"/>
        <dbReference type="ChEBI" id="CHEBI:90511"/>
        <dbReference type="EC" id="2.1.1.100"/>
    </reaction>
</comment>
<keyword evidence="5" id="KW-0808">Transferase</keyword>
<evidence type="ECO:0000256" key="3">
    <source>
        <dbReference type="ARBA" id="ARBA00022989"/>
    </source>
</evidence>
<keyword evidence="3 5" id="KW-1133">Transmembrane helix</keyword>
<dbReference type="Gene3D" id="1.20.120.1630">
    <property type="match status" value="1"/>
</dbReference>
<dbReference type="VEuPathDB" id="ToxoDB:cyc_03608"/>
<feature type="transmembrane region" description="Helical" evidence="5">
    <location>
        <begin position="190"/>
        <end position="218"/>
    </location>
</feature>
<keyword evidence="4 5" id="KW-0472">Membrane</keyword>
<evidence type="ECO:0000313" key="7">
    <source>
        <dbReference type="Proteomes" id="UP000095192"/>
    </source>
</evidence>
<comment type="caution">
    <text evidence="6">The sequence shown here is derived from an EMBL/GenBank/DDBJ whole genome shotgun (WGS) entry which is preliminary data.</text>
</comment>